<comment type="cofactor">
    <cofactor evidence="1">
        <name>FAD</name>
        <dbReference type="ChEBI" id="CHEBI:57692"/>
    </cofactor>
</comment>
<dbReference type="SUPFAM" id="SSF52467">
    <property type="entry name" value="DHS-like NAD/FAD-binding domain"/>
    <property type="match status" value="1"/>
</dbReference>
<evidence type="ECO:0000256" key="2">
    <source>
        <dbReference type="ARBA" id="ARBA00005817"/>
    </source>
</evidence>
<dbReference type="PANTHER" id="PTHR43153">
    <property type="entry name" value="ELECTRON TRANSFER FLAVOPROTEIN ALPHA"/>
    <property type="match status" value="1"/>
</dbReference>
<name>A0ABX1G7K8_9MICC</name>
<evidence type="ECO:0000313" key="7">
    <source>
        <dbReference type="Proteomes" id="UP000746595"/>
    </source>
</evidence>
<dbReference type="PANTHER" id="PTHR43153:SF1">
    <property type="entry name" value="ELECTRON TRANSFER FLAVOPROTEIN SUBUNIT ALPHA, MITOCHONDRIAL"/>
    <property type="match status" value="1"/>
</dbReference>
<keyword evidence="7" id="KW-1185">Reference proteome</keyword>
<dbReference type="SMART" id="SM00893">
    <property type="entry name" value="ETF"/>
    <property type="match status" value="1"/>
</dbReference>
<dbReference type="Gene3D" id="3.40.50.1220">
    <property type="entry name" value="TPP-binding domain"/>
    <property type="match status" value="1"/>
</dbReference>
<dbReference type="Pfam" id="PF01012">
    <property type="entry name" value="ETF"/>
    <property type="match status" value="1"/>
</dbReference>
<comment type="subunit">
    <text evidence="3">Heterodimer of an alpha and a beta subunit.</text>
</comment>
<proteinExistence type="inferred from homology"/>
<dbReference type="EMBL" id="JAAWVT010000009">
    <property type="protein sequence ID" value="NKG22255.1"/>
    <property type="molecule type" value="Genomic_DNA"/>
</dbReference>
<sequence length="318" mass="32206">MLKILVYIHAPAQTPTKGQRELLALAASLGEAAVVLGDNADDAARAGLHGAGATAFYGAVTPEQLRGELIAPAVSLLVAAVRAAGADAVLLPNTMEGREIAARAAVRLDSGVITDAVAVDQELNVTKSVLAGSYTVRARITRGPALITLKANSVQPAEAQDSGAQVPPVQTLELGESGPAARITATAPHIASGRPELSEARFVVAGGRGVDGDFGPVEDLADALGAAVGASRAATDAGWIDHSAQVGQTGVTVSPQLYISAGISGAIQQKAGMQSAKYIVAINKDPDAPIFEIADLGIIGDLASVLPQAAAEIRRRQG</sequence>
<organism evidence="6 7">
    <name type="scientific">Paeniglutamicibacter terrestris</name>
    <dbReference type="NCBI Taxonomy" id="2723403"/>
    <lineage>
        <taxon>Bacteria</taxon>
        <taxon>Bacillati</taxon>
        <taxon>Actinomycetota</taxon>
        <taxon>Actinomycetes</taxon>
        <taxon>Micrococcales</taxon>
        <taxon>Micrococcaceae</taxon>
        <taxon>Paeniglutamicibacter</taxon>
    </lineage>
</organism>
<dbReference type="RefSeq" id="WP_168153041.1">
    <property type="nucleotide sequence ID" value="NZ_JAAWVT010000009.1"/>
</dbReference>
<dbReference type="InterPro" id="IPR014729">
    <property type="entry name" value="Rossmann-like_a/b/a_fold"/>
</dbReference>
<comment type="similarity">
    <text evidence="2">Belongs to the ETF alpha-subunit/FixB family.</text>
</comment>
<dbReference type="Pfam" id="PF00766">
    <property type="entry name" value="ETF_alpha"/>
    <property type="match status" value="1"/>
</dbReference>
<comment type="caution">
    <text evidence="6">The sequence shown here is derived from an EMBL/GenBank/DDBJ whole genome shotgun (WGS) entry which is preliminary data.</text>
</comment>
<protein>
    <submittedName>
        <fullName evidence="6">Electron transfer flavoprotein subunit alpha/FixB family protein</fullName>
    </submittedName>
</protein>
<reference evidence="6 7" key="1">
    <citation type="submission" date="2020-04" db="EMBL/GenBank/DDBJ databases">
        <title>Paeniglutamicibacter sp. ANT13_2, a novel actinomycete isolated from sediment in Antarctica.</title>
        <authorList>
            <person name="Sakdapetsiri C."/>
            <person name="Pinyakong O."/>
        </authorList>
    </citation>
    <scope>NUCLEOTIDE SEQUENCE [LARGE SCALE GENOMIC DNA]</scope>
    <source>
        <strain evidence="6 7">ANT13_2</strain>
    </source>
</reference>
<evidence type="ECO:0000256" key="3">
    <source>
        <dbReference type="ARBA" id="ARBA00011355"/>
    </source>
</evidence>
<gene>
    <name evidence="6" type="ORF">HED64_16270</name>
</gene>
<evidence type="ECO:0000256" key="1">
    <source>
        <dbReference type="ARBA" id="ARBA00001974"/>
    </source>
</evidence>
<comment type="function">
    <text evidence="4">The electron transfer flavoprotein serves as a specific electron acceptor for other dehydrogenases. It transfers the electrons to the main respiratory chain via ETF-ubiquinone oxidoreductase (ETF dehydrogenase).</text>
</comment>
<dbReference type="Proteomes" id="UP000746595">
    <property type="component" value="Unassembled WGS sequence"/>
</dbReference>
<accession>A0ABX1G7K8</accession>
<evidence type="ECO:0000256" key="4">
    <source>
        <dbReference type="ARBA" id="ARBA00025649"/>
    </source>
</evidence>
<evidence type="ECO:0000259" key="5">
    <source>
        <dbReference type="SMART" id="SM00893"/>
    </source>
</evidence>
<dbReference type="Gene3D" id="3.40.50.620">
    <property type="entry name" value="HUPs"/>
    <property type="match status" value="1"/>
</dbReference>
<dbReference type="InterPro" id="IPR029035">
    <property type="entry name" value="DHS-like_NAD/FAD-binding_dom"/>
</dbReference>
<feature type="domain" description="Electron transfer flavoprotein alpha/beta-subunit N-terminal" evidence="5">
    <location>
        <begin position="4"/>
        <end position="181"/>
    </location>
</feature>
<evidence type="ECO:0000313" key="6">
    <source>
        <dbReference type="EMBL" id="NKG22255.1"/>
    </source>
</evidence>
<dbReference type="PIRSF" id="PIRSF000089">
    <property type="entry name" value="Electra_flavoP_a"/>
    <property type="match status" value="1"/>
</dbReference>
<dbReference type="SUPFAM" id="SSF52402">
    <property type="entry name" value="Adenine nucleotide alpha hydrolases-like"/>
    <property type="match status" value="1"/>
</dbReference>
<dbReference type="InterPro" id="IPR014731">
    <property type="entry name" value="ETF_asu_C"/>
</dbReference>
<dbReference type="InterPro" id="IPR014730">
    <property type="entry name" value="ETF_a/b_N"/>
</dbReference>
<dbReference type="InterPro" id="IPR001308">
    <property type="entry name" value="ETF_a/FixB"/>
</dbReference>